<dbReference type="PANTHER" id="PTHR30349">
    <property type="entry name" value="PHAGE INTEGRASE-RELATED"/>
    <property type="match status" value="1"/>
</dbReference>
<evidence type="ECO:0000256" key="3">
    <source>
        <dbReference type="ARBA" id="ARBA00023172"/>
    </source>
</evidence>
<accession>A0ABV5P2U9</accession>
<dbReference type="PANTHER" id="PTHR30349:SF81">
    <property type="entry name" value="TYROSINE RECOMBINASE XERC"/>
    <property type="match status" value="1"/>
</dbReference>
<keyword evidence="1" id="KW-0229">DNA integration</keyword>
<dbReference type="EMBL" id="JBHMCF010000057">
    <property type="protein sequence ID" value="MFB9476837.1"/>
    <property type="molecule type" value="Genomic_DNA"/>
</dbReference>
<dbReference type="Pfam" id="PF02899">
    <property type="entry name" value="Phage_int_SAM_1"/>
    <property type="match status" value="1"/>
</dbReference>
<dbReference type="Gene3D" id="1.10.443.10">
    <property type="entry name" value="Intergrase catalytic core"/>
    <property type="match status" value="1"/>
</dbReference>
<comment type="caution">
    <text evidence="7">The sequence shown here is derived from an EMBL/GenBank/DDBJ whole genome shotgun (WGS) entry which is preliminary data.</text>
</comment>
<evidence type="ECO:0000313" key="8">
    <source>
        <dbReference type="Proteomes" id="UP001589568"/>
    </source>
</evidence>
<evidence type="ECO:0000256" key="1">
    <source>
        <dbReference type="ARBA" id="ARBA00022908"/>
    </source>
</evidence>
<dbReference type="SUPFAM" id="SSF56349">
    <property type="entry name" value="DNA breaking-rejoining enzymes"/>
    <property type="match status" value="1"/>
</dbReference>
<protein>
    <submittedName>
        <fullName evidence="7">Tyrosine-type recombinase/integrase</fullName>
    </submittedName>
</protein>
<dbReference type="Proteomes" id="UP001589568">
    <property type="component" value="Unassembled WGS sequence"/>
</dbReference>
<feature type="domain" description="Core-binding (CB)" evidence="6">
    <location>
        <begin position="54"/>
        <end position="148"/>
    </location>
</feature>
<keyword evidence="8" id="KW-1185">Reference proteome</keyword>
<gene>
    <name evidence="7" type="ORF">ACFFR3_45735</name>
</gene>
<dbReference type="InterPro" id="IPR050090">
    <property type="entry name" value="Tyrosine_recombinase_XerCD"/>
</dbReference>
<sequence length="374" mass="40994">MTDSYDGLPAPAAAPAVERPRAGIRRWLTDEERAELTEDKAVRTSVLRAVGEGSESAGLVATWLNTIDSENTRINYGSDLRAFVEWLRDRHGVGMDDAPINLLAVNLDVASAYADAMRDMAGRYGKPLSAKTRARRLASLSAFYQHLCQRRKLIPHNFMIDVERPRYAKDGVTAAREHGELARMIEAAAECSLRDVVVVLLMYVSMLRVSEVCNARAENLGVQEGRLVLRAGVKGSKERHEPLDPAVADAVMLYLDGRTSGPLVLSDAGEPLRRHHVPPILKRVAKHAGVANPERLHAHVLRTSGITRLLTKGKPLHEVQRKVGHASPTTTEGYWRRVNGLATDAALSAELAAELPIAAAVEQVRARREDQEAG</sequence>
<keyword evidence="2 4" id="KW-0238">DNA-binding</keyword>
<evidence type="ECO:0000256" key="2">
    <source>
        <dbReference type="ARBA" id="ARBA00023125"/>
    </source>
</evidence>
<dbReference type="PROSITE" id="PS51900">
    <property type="entry name" value="CB"/>
    <property type="match status" value="1"/>
</dbReference>
<dbReference type="InterPro" id="IPR010998">
    <property type="entry name" value="Integrase_recombinase_N"/>
</dbReference>
<proteinExistence type="predicted"/>
<evidence type="ECO:0000259" key="6">
    <source>
        <dbReference type="PROSITE" id="PS51900"/>
    </source>
</evidence>
<dbReference type="PROSITE" id="PS51898">
    <property type="entry name" value="TYR_RECOMBINASE"/>
    <property type="match status" value="1"/>
</dbReference>
<dbReference type="InterPro" id="IPR002104">
    <property type="entry name" value="Integrase_catalytic"/>
</dbReference>
<organism evidence="7 8">
    <name type="scientific">Nonomuraea salmonea</name>
    <dbReference type="NCBI Taxonomy" id="46181"/>
    <lineage>
        <taxon>Bacteria</taxon>
        <taxon>Bacillati</taxon>
        <taxon>Actinomycetota</taxon>
        <taxon>Actinomycetes</taxon>
        <taxon>Streptosporangiales</taxon>
        <taxon>Streptosporangiaceae</taxon>
        <taxon>Nonomuraea</taxon>
    </lineage>
</organism>
<feature type="domain" description="Tyr recombinase" evidence="5">
    <location>
        <begin position="169"/>
        <end position="348"/>
    </location>
</feature>
<reference evidence="7 8" key="1">
    <citation type="submission" date="2024-09" db="EMBL/GenBank/DDBJ databases">
        <authorList>
            <person name="Sun Q."/>
            <person name="Mori K."/>
        </authorList>
    </citation>
    <scope>NUCLEOTIDE SEQUENCE [LARGE SCALE GENOMIC DNA]</scope>
    <source>
        <strain evidence="7 8">JCM 3324</strain>
    </source>
</reference>
<dbReference type="InterPro" id="IPR004107">
    <property type="entry name" value="Integrase_SAM-like_N"/>
</dbReference>
<name>A0ABV5P2U9_9ACTN</name>
<evidence type="ECO:0000256" key="4">
    <source>
        <dbReference type="PROSITE-ProRule" id="PRU01248"/>
    </source>
</evidence>
<evidence type="ECO:0000259" key="5">
    <source>
        <dbReference type="PROSITE" id="PS51898"/>
    </source>
</evidence>
<evidence type="ECO:0000313" key="7">
    <source>
        <dbReference type="EMBL" id="MFB9476837.1"/>
    </source>
</evidence>
<keyword evidence="3" id="KW-0233">DNA recombination</keyword>
<dbReference type="Pfam" id="PF00589">
    <property type="entry name" value="Phage_integrase"/>
    <property type="match status" value="1"/>
</dbReference>
<dbReference type="RefSeq" id="WP_379485192.1">
    <property type="nucleotide sequence ID" value="NZ_JBHMCF010000057.1"/>
</dbReference>
<dbReference type="InterPro" id="IPR013762">
    <property type="entry name" value="Integrase-like_cat_sf"/>
</dbReference>
<dbReference type="CDD" id="cd00397">
    <property type="entry name" value="DNA_BRE_C"/>
    <property type="match status" value="1"/>
</dbReference>
<dbReference type="InterPro" id="IPR011010">
    <property type="entry name" value="DNA_brk_join_enz"/>
</dbReference>
<dbReference type="Gene3D" id="1.10.150.130">
    <property type="match status" value="1"/>
</dbReference>
<dbReference type="InterPro" id="IPR044068">
    <property type="entry name" value="CB"/>
</dbReference>